<evidence type="ECO:0000256" key="19">
    <source>
        <dbReference type="ARBA" id="ARBA00057179"/>
    </source>
</evidence>
<feature type="compositionally biased region" description="Basic residues" evidence="23">
    <location>
        <begin position="24"/>
        <end position="41"/>
    </location>
</feature>
<dbReference type="InterPro" id="IPR019012">
    <property type="entry name" value="RNA_cap_Gua-N2-MeTrfase"/>
</dbReference>
<dbReference type="eggNOG" id="KOG2730">
    <property type="taxonomic scope" value="Eukaryota"/>
</dbReference>
<evidence type="ECO:0000256" key="11">
    <source>
        <dbReference type="ARBA" id="ARBA00023163"/>
    </source>
</evidence>
<dbReference type="GO" id="GO:0071164">
    <property type="term" value="F:RNA cap trimethylguanosine synthase activity"/>
    <property type="evidence" value="ECO:0007669"/>
    <property type="project" value="TreeGrafter"/>
</dbReference>
<evidence type="ECO:0000256" key="9">
    <source>
        <dbReference type="ARBA" id="ARBA00022691"/>
    </source>
</evidence>
<keyword evidence="12" id="KW-0539">Nucleus</keyword>
<evidence type="ECO:0000256" key="18">
    <source>
        <dbReference type="ARBA" id="ARBA00049790"/>
    </source>
</evidence>
<evidence type="ECO:0000256" key="12">
    <source>
        <dbReference type="ARBA" id="ARBA00023242"/>
    </source>
</evidence>
<dbReference type="FunFam" id="3.40.50.150:FF:000066">
    <property type="entry name" value="Trimethylguanosine synthase 1"/>
    <property type="match status" value="1"/>
</dbReference>
<sequence length="405" mass="45475">MAITFRNVYLFDLEASARQSHAAKNSKVKPGKKRKQKHRKRNEAVVPDPFELAREAEEAAQQKLLQDEMDAVGMAGMLPLSFGSTKQRQCTRLHTVGDLTVETKPLSRRQTPQYITFDDDGEGVEVDPPVVPILRKRPLDEETPVEEDDAQGTNAAVLPPHKKPTRIHPSLQKYWAQRYALFSKFDDGIEMDHEGWFSVTPEVIAAHHATRIACDVVVDAFTGCGGNAIQLARTCRHVIAIDLDPTKIAIAKHNAGIYGVADRIEWIVGDSFAILPRLHHVDVVFLSPPWGGPAYLSQQKFSLQDMRMGRHDGIDLFKIATALTKDIVYFVPRNVDTKQVKLLQDPERDEVVEVEYNYLNHKLKTVTMYFGSLACRTYDADVEGSDVVDGEQDGDEDILCTVEEQ</sequence>
<comment type="catalytic activity">
    <reaction evidence="14">
        <text>a 5'-end (N(2),N(7)-dimethyl 5'-triphosphoguanosine)-ribonucleoside in snoRNA + S-adenosyl-L-methionine = a 5'-end (N(2),N(2),N(7)-trimethyl 5'-triphosphoguanosine)-ribonucleoside in snoRNA + S-adenosyl-L-homocysteine + H(+)</text>
        <dbReference type="Rhea" id="RHEA:78507"/>
        <dbReference type="Rhea" id="RHEA-COMP:19088"/>
        <dbReference type="Rhea" id="RHEA-COMP:19090"/>
        <dbReference type="ChEBI" id="CHEBI:15378"/>
        <dbReference type="ChEBI" id="CHEBI:57856"/>
        <dbReference type="ChEBI" id="CHEBI:59789"/>
        <dbReference type="ChEBI" id="CHEBI:167623"/>
        <dbReference type="ChEBI" id="CHEBI:172880"/>
    </reaction>
    <physiologicalReaction direction="left-to-right" evidence="14">
        <dbReference type="Rhea" id="RHEA:78508"/>
    </physiologicalReaction>
</comment>
<protein>
    <recommendedName>
        <fullName evidence="4">Trimethylguanosine synthase</fullName>
    </recommendedName>
    <alternativeName>
        <fullName evidence="18">Cap-specific guanine-N(2) methyltransferase</fullName>
    </alternativeName>
    <alternativeName>
        <fullName evidence="21">Nuclear receptor coactivator 6-interacting protein</fullName>
    </alternativeName>
    <alternativeName>
        <fullName evidence="22">PRIP-interacting protein with methyltransferase motif</fullName>
    </alternativeName>
</protein>
<name>A0A024TNZ2_9STRA</name>
<evidence type="ECO:0000313" key="24">
    <source>
        <dbReference type="EMBL" id="ETV95738.1"/>
    </source>
</evidence>
<comment type="similarity">
    <text evidence="13">Belongs to the methyltransferase superfamily. Trimethylguanosine synthase family.</text>
</comment>
<dbReference type="Pfam" id="PF09445">
    <property type="entry name" value="Methyltransf_15"/>
    <property type="match status" value="1"/>
</dbReference>
<evidence type="ECO:0000256" key="21">
    <source>
        <dbReference type="ARBA" id="ARBA00079339"/>
    </source>
</evidence>
<dbReference type="PANTHER" id="PTHR14741">
    <property type="entry name" value="S-ADENOSYLMETHIONINE-DEPENDENT METHYLTRANSFERASE RELATED"/>
    <property type="match status" value="1"/>
</dbReference>
<dbReference type="CDD" id="cd02440">
    <property type="entry name" value="AdoMet_MTases"/>
    <property type="match status" value="1"/>
</dbReference>
<evidence type="ECO:0000256" key="6">
    <source>
        <dbReference type="ARBA" id="ARBA00022553"/>
    </source>
</evidence>
<organism evidence="24">
    <name type="scientific">Aphanomyces invadans</name>
    <dbReference type="NCBI Taxonomy" id="157072"/>
    <lineage>
        <taxon>Eukaryota</taxon>
        <taxon>Sar</taxon>
        <taxon>Stramenopiles</taxon>
        <taxon>Oomycota</taxon>
        <taxon>Saprolegniomycetes</taxon>
        <taxon>Saprolegniales</taxon>
        <taxon>Verrucalvaceae</taxon>
        <taxon>Aphanomyces</taxon>
    </lineage>
</organism>
<keyword evidence="5" id="KW-0963">Cytoplasm</keyword>
<reference evidence="24" key="1">
    <citation type="submission" date="2013-12" db="EMBL/GenBank/DDBJ databases">
        <title>The Genome Sequence of Aphanomyces invadans NJM9701.</title>
        <authorList>
            <consortium name="The Broad Institute Genomics Platform"/>
            <person name="Russ C."/>
            <person name="Tyler B."/>
            <person name="van West P."/>
            <person name="Dieguez-Uribeondo J."/>
            <person name="Young S.K."/>
            <person name="Zeng Q."/>
            <person name="Gargeya S."/>
            <person name="Fitzgerald M."/>
            <person name="Abouelleil A."/>
            <person name="Alvarado L."/>
            <person name="Chapman S.B."/>
            <person name="Gainer-Dewar J."/>
            <person name="Goldberg J."/>
            <person name="Griggs A."/>
            <person name="Gujja S."/>
            <person name="Hansen M."/>
            <person name="Howarth C."/>
            <person name="Imamovic A."/>
            <person name="Ireland A."/>
            <person name="Larimer J."/>
            <person name="McCowan C."/>
            <person name="Murphy C."/>
            <person name="Pearson M."/>
            <person name="Poon T.W."/>
            <person name="Priest M."/>
            <person name="Roberts A."/>
            <person name="Saif S."/>
            <person name="Shea T."/>
            <person name="Sykes S."/>
            <person name="Wortman J."/>
            <person name="Nusbaum C."/>
            <person name="Birren B."/>
        </authorList>
    </citation>
    <scope>NUCLEOTIDE SEQUENCE [LARGE SCALE GENOMIC DNA]</scope>
    <source>
        <strain evidence="24">NJM9701</strain>
    </source>
</reference>
<dbReference type="OrthoDB" id="194443at2759"/>
<keyword evidence="9" id="KW-0949">S-adenosyl-L-methionine</keyword>
<dbReference type="Gene3D" id="3.40.50.150">
    <property type="entry name" value="Vaccinia Virus protein VP39"/>
    <property type="match status" value="1"/>
</dbReference>
<evidence type="ECO:0000256" key="17">
    <source>
        <dbReference type="ARBA" id="ARBA00049075"/>
    </source>
</evidence>
<evidence type="ECO:0000256" key="16">
    <source>
        <dbReference type="ARBA" id="ARBA00048763"/>
    </source>
</evidence>
<dbReference type="AlphaFoldDB" id="A0A024TNZ2"/>
<dbReference type="VEuPathDB" id="FungiDB:H310_10811"/>
<accession>A0A024TNZ2</accession>
<dbReference type="GO" id="GO:0005730">
    <property type="term" value="C:nucleolus"/>
    <property type="evidence" value="ECO:0007669"/>
    <property type="project" value="UniProtKB-SubCell"/>
</dbReference>
<evidence type="ECO:0000256" key="1">
    <source>
        <dbReference type="ARBA" id="ARBA00004408"/>
    </source>
</evidence>
<comment type="catalytic activity">
    <reaction evidence="15">
        <text>a 5'-end (N(7)-methyl 5'-triphosphoguanosine)-ribonucleoside in snoRNA + S-adenosyl-L-methionine = a 5'-end (N(2),N(7)-dimethyl 5'-triphosphoguanosine)-ribonucleoside in snoRNA + S-adenosyl-L-homocysteine + H(+)</text>
        <dbReference type="Rhea" id="RHEA:78475"/>
        <dbReference type="Rhea" id="RHEA-COMP:19086"/>
        <dbReference type="Rhea" id="RHEA-COMP:19088"/>
        <dbReference type="ChEBI" id="CHEBI:15378"/>
        <dbReference type="ChEBI" id="CHEBI:57856"/>
        <dbReference type="ChEBI" id="CHEBI:59789"/>
        <dbReference type="ChEBI" id="CHEBI:156461"/>
        <dbReference type="ChEBI" id="CHEBI:172880"/>
    </reaction>
    <physiologicalReaction direction="left-to-right" evidence="15">
        <dbReference type="Rhea" id="RHEA:78476"/>
    </physiologicalReaction>
</comment>
<evidence type="ECO:0000256" key="3">
    <source>
        <dbReference type="ARBA" id="ARBA00004604"/>
    </source>
</evidence>
<keyword evidence="7" id="KW-0489">Methyltransferase</keyword>
<evidence type="ECO:0000256" key="7">
    <source>
        <dbReference type="ARBA" id="ARBA00022603"/>
    </source>
</evidence>
<evidence type="ECO:0000256" key="15">
    <source>
        <dbReference type="ARBA" id="ARBA00048740"/>
    </source>
</evidence>
<evidence type="ECO:0000256" key="2">
    <source>
        <dbReference type="ARBA" id="ARBA00004496"/>
    </source>
</evidence>
<dbReference type="SUPFAM" id="SSF53335">
    <property type="entry name" value="S-adenosyl-L-methionine-dependent methyltransferases"/>
    <property type="match status" value="1"/>
</dbReference>
<evidence type="ECO:0000256" key="10">
    <source>
        <dbReference type="ARBA" id="ARBA00023015"/>
    </source>
</evidence>
<gene>
    <name evidence="24" type="ORF">H310_10811</name>
</gene>
<comment type="subcellular location">
    <subcellularLocation>
        <location evidence="2">Cytoplasm</location>
    </subcellularLocation>
    <subcellularLocation>
        <location evidence="1">Nucleus</location>
        <location evidence="1">Cajal body</location>
    </subcellularLocation>
    <subcellularLocation>
        <location evidence="3">Nucleus</location>
        <location evidence="3">Nucleolus</location>
    </subcellularLocation>
</comment>
<comment type="catalytic activity">
    <reaction evidence="17">
        <text>a 5'-end (N(7)-methyl 5'-triphosphoguanosine)-ribonucleoside in snRNA + S-adenosyl-L-methionine = a 5'-end (N(2),N(7)-dimethyl 5'-triphosphoguanosine)-ribonucleoside in snRNA + S-adenosyl-L-homocysteine + H(+)</text>
        <dbReference type="Rhea" id="RHEA:78471"/>
        <dbReference type="Rhea" id="RHEA-COMP:19085"/>
        <dbReference type="Rhea" id="RHEA-COMP:19087"/>
        <dbReference type="ChEBI" id="CHEBI:15378"/>
        <dbReference type="ChEBI" id="CHEBI:57856"/>
        <dbReference type="ChEBI" id="CHEBI:59789"/>
        <dbReference type="ChEBI" id="CHEBI:156461"/>
        <dbReference type="ChEBI" id="CHEBI:172880"/>
    </reaction>
    <physiologicalReaction direction="left-to-right" evidence="17">
        <dbReference type="Rhea" id="RHEA:78472"/>
    </physiologicalReaction>
</comment>
<dbReference type="EMBL" id="KI913979">
    <property type="protein sequence ID" value="ETV95738.1"/>
    <property type="molecule type" value="Genomic_DNA"/>
</dbReference>
<dbReference type="InterPro" id="IPR029063">
    <property type="entry name" value="SAM-dependent_MTases_sf"/>
</dbReference>
<feature type="region of interest" description="Disordered" evidence="23">
    <location>
        <begin position="20"/>
        <end position="43"/>
    </location>
</feature>
<comment type="subunit">
    <text evidence="20">May form homooligomers. Interacts with CREBBP/CBP, EED/WAIT1, EP300/P300, NCOA6/PRIP, PPARBP/PBP and SMN.</text>
</comment>
<feature type="compositionally biased region" description="Acidic residues" evidence="23">
    <location>
        <begin position="141"/>
        <end position="150"/>
    </location>
</feature>
<evidence type="ECO:0000256" key="13">
    <source>
        <dbReference type="ARBA" id="ARBA00025783"/>
    </source>
</evidence>
<dbReference type="GO" id="GO:0005737">
    <property type="term" value="C:cytoplasm"/>
    <property type="evidence" value="ECO:0007669"/>
    <property type="project" value="UniProtKB-SubCell"/>
</dbReference>
<keyword evidence="11" id="KW-0804">Transcription</keyword>
<comment type="catalytic activity">
    <reaction evidence="16">
        <text>a 5'-end (N(2),N(7)-dimethyl 5'-triphosphoguanosine)-ribonucleoside in snRNA + S-adenosyl-L-methionine = a 5'-end (N(2),N(2),N(7)-trimethyl 5'-triphosphoguanosine)-ribonucleoside in snRNA + S-adenosyl-L-homocysteine + H(+)</text>
        <dbReference type="Rhea" id="RHEA:78479"/>
        <dbReference type="Rhea" id="RHEA-COMP:19087"/>
        <dbReference type="Rhea" id="RHEA-COMP:19089"/>
        <dbReference type="ChEBI" id="CHEBI:15378"/>
        <dbReference type="ChEBI" id="CHEBI:57856"/>
        <dbReference type="ChEBI" id="CHEBI:59789"/>
        <dbReference type="ChEBI" id="CHEBI:167623"/>
        <dbReference type="ChEBI" id="CHEBI:172880"/>
    </reaction>
    <physiologicalReaction direction="left-to-right" evidence="16">
        <dbReference type="Rhea" id="RHEA:78480"/>
    </physiologicalReaction>
</comment>
<keyword evidence="8" id="KW-0808">Transferase</keyword>
<keyword evidence="6" id="KW-0597">Phosphoprotein</keyword>
<evidence type="ECO:0000256" key="23">
    <source>
        <dbReference type="SAM" id="MobiDB-lite"/>
    </source>
</evidence>
<evidence type="ECO:0000256" key="22">
    <source>
        <dbReference type="ARBA" id="ARBA00081504"/>
    </source>
</evidence>
<evidence type="ECO:0000256" key="20">
    <source>
        <dbReference type="ARBA" id="ARBA00064494"/>
    </source>
</evidence>
<dbReference type="GeneID" id="20087861"/>
<feature type="region of interest" description="Disordered" evidence="23">
    <location>
        <begin position="141"/>
        <end position="163"/>
    </location>
</feature>
<evidence type="ECO:0000256" key="5">
    <source>
        <dbReference type="ARBA" id="ARBA00022490"/>
    </source>
</evidence>
<evidence type="ECO:0000256" key="8">
    <source>
        <dbReference type="ARBA" id="ARBA00022679"/>
    </source>
</evidence>
<comment type="function">
    <text evidence="19">Catalyzes the 2 serial methylation steps for the conversion of the 7-monomethylguanosine (m(7)G) caps of snRNAs and snoRNAs to a 2,2,7-trimethylguanosine (m(2,2,7)G) cap structure. The enzyme is specific for guanine, and N7 methylation must precede N2 methylation. Hypermethylation of the m7G cap of U snRNAs leads to their concentration in nuclear foci, their colocalization with coilin and the formation of canonical Cajal bodies (CBs). Plays a role in transcriptional regulation.</text>
</comment>
<evidence type="ECO:0000256" key="14">
    <source>
        <dbReference type="ARBA" id="ARBA00047418"/>
    </source>
</evidence>
<dbReference type="GO" id="GO:0015030">
    <property type="term" value="C:Cajal body"/>
    <property type="evidence" value="ECO:0007669"/>
    <property type="project" value="UniProtKB-SubCell"/>
</dbReference>
<keyword evidence="10" id="KW-0805">Transcription regulation</keyword>
<dbReference type="RefSeq" id="XP_008875490.1">
    <property type="nucleotide sequence ID" value="XM_008877268.1"/>
</dbReference>
<evidence type="ECO:0000256" key="4">
    <source>
        <dbReference type="ARBA" id="ARBA00018517"/>
    </source>
</evidence>
<proteinExistence type="inferred from homology"/>
<dbReference type="STRING" id="157072.A0A024TNZ2"/>
<dbReference type="PANTHER" id="PTHR14741:SF32">
    <property type="entry name" value="TRIMETHYLGUANOSINE SYNTHASE"/>
    <property type="match status" value="1"/>
</dbReference>